<reference evidence="2 3" key="1">
    <citation type="submission" date="2023-02" db="EMBL/GenBank/DDBJ databases">
        <title>LHISI_Scaffold_Assembly.</title>
        <authorList>
            <person name="Stuart O.P."/>
            <person name="Cleave R."/>
            <person name="Magrath M.J.L."/>
            <person name="Mikheyev A.S."/>
        </authorList>
    </citation>
    <scope>NUCLEOTIDE SEQUENCE [LARGE SCALE GENOMIC DNA]</scope>
    <source>
        <strain evidence="2">Daus_M_001</strain>
        <tissue evidence="2">Leg muscle</tissue>
    </source>
</reference>
<name>A0ABQ9GW86_9NEOP</name>
<evidence type="ECO:0000313" key="3">
    <source>
        <dbReference type="Proteomes" id="UP001159363"/>
    </source>
</evidence>
<evidence type="ECO:0000256" key="1">
    <source>
        <dbReference type="SAM" id="MobiDB-lite"/>
    </source>
</evidence>
<dbReference type="EMBL" id="JARBHB010000009">
    <property type="protein sequence ID" value="KAJ8876295.1"/>
    <property type="molecule type" value="Genomic_DNA"/>
</dbReference>
<keyword evidence="3" id="KW-1185">Reference proteome</keyword>
<feature type="compositionally biased region" description="Basic and acidic residues" evidence="1">
    <location>
        <begin position="1"/>
        <end position="18"/>
    </location>
</feature>
<sequence>MSVERDENGAVPERKDGIAKTSSDLARHDSHLRRSGSDSNHLAIVAGVQPRGEELGQLPPSSASLASAASLRDWLGEWRAGQTPGRPQCLSLLFVDRLLPPDTHSMSAAVRSRRLFNLVVCVEPVLCVFQPSEGSYVLKADKGDWDEYGEAPECKSEGNGRPPRKPADEPHLPTRFPHAKNGEGTDQRACTQIARMYLVSLLARTRQDMLEVWPRPAAILVFLLSSTWAHLHLVPRRLGHLGVAVCQHYCMCRPAPTLPCTSRSFFSLHDNTVTCLIPYCPLNAPSRFSGEHQRNCATSSSRCGRLFLFSPDEYFSTPSPYQVTSGLTTSELRKKCAAFIVLSELLKRNKQEEKRRYRIKDL</sequence>
<organism evidence="2 3">
    <name type="scientific">Dryococelus australis</name>
    <dbReference type="NCBI Taxonomy" id="614101"/>
    <lineage>
        <taxon>Eukaryota</taxon>
        <taxon>Metazoa</taxon>
        <taxon>Ecdysozoa</taxon>
        <taxon>Arthropoda</taxon>
        <taxon>Hexapoda</taxon>
        <taxon>Insecta</taxon>
        <taxon>Pterygota</taxon>
        <taxon>Neoptera</taxon>
        <taxon>Polyneoptera</taxon>
        <taxon>Phasmatodea</taxon>
        <taxon>Verophasmatodea</taxon>
        <taxon>Anareolatae</taxon>
        <taxon>Phasmatidae</taxon>
        <taxon>Eurycanthinae</taxon>
        <taxon>Dryococelus</taxon>
    </lineage>
</organism>
<evidence type="ECO:0000313" key="2">
    <source>
        <dbReference type="EMBL" id="KAJ8876295.1"/>
    </source>
</evidence>
<feature type="region of interest" description="Disordered" evidence="1">
    <location>
        <begin position="1"/>
        <end position="37"/>
    </location>
</feature>
<gene>
    <name evidence="2" type="ORF">PR048_024205</name>
</gene>
<comment type="caution">
    <text evidence="2">The sequence shown here is derived from an EMBL/GenBank/DDBJ whole genome shotgun (WGS) entry which is preliminary data.</text>
</comment>
<protein>
    <submittedName>
        <fullName evidence="2">Uncharacterized protein</fullName>
    </submittedName>
</protein>
<proteinExistence type="predicted"/>
<feature type="region of interest" description="Disordered" evidence="1">
    <location>
        <begin position="148"/>
        <end position="184"/>
    </location>
</feature>
<accession>A0ABQ9GW86</accession>
<dbReference type="Proteomes" id="UP001159363">
    <property type="component" value="Chromosome 8"/>
</dbReference>